<proteinExistence type="predicted"/>
<accession>A0A5B9VVI1</accession>
<organism evidence="2 3">
    <name type="scientific">Aquisphaera giovannonii</name>
    <dbReference type="NCBI Taxonomy" id="406548"/>
    <lineage>
        <taxon>Bacteria</taxon>
        <taxon>Pseudomonadati</taxon>
        <taxon>Planctomycetota</taxon>
        <taxon>Planctomycetia</taxon>
        <taxon>Isosphaerales</taxon>
        <taxon>Isosphaeraceae</taxon>
        <taxon>Aquisphaera</taxon>
    </lineage>
</organism>
<dbReference type="EMBL" id="CP042997">
    <property type="protein sequence ID" value="QEH32159.1"/>
    <property type="molecule type" value="Genomic_DNA"/>
</dbReference>
<dbReference type="OrthoDB" id="290564at2"/>
<feature type="compositionally biased region" description="Low complexity" evidence="1">
    <location>
        <begin position="442"/>
        <end position="460"/>
    </location>
</feature>
<gene>
    <name evidence="2" type="ORF">OJF2_06280</name>
</gene>
<reference evidence="2 3" key="1">
    <citation type="submission" date="2019-08" db="EMBL/GenBank/DDBJ databases">
        <title>Deep-cultivation of Planctomycetes and their phenomic and genomic characterization uncovers novel biology.</title>
        <authorList>
            <person name="Wiegand S."/>
            <person name="Jogler M."/>
            <person name="Boedeker C."/>
            <person name="Pinto D."/>
            <person name="Vollmers J."/>
            <person name="Rivas-Marin E."/>
            <person name="Kohn T."/>
            <person name="Peeters S.H."/>
            <person name="Heuer A."/>
            <person name="Rast P."/>
            <person name="Oberbeckmann S."/>
            <person name="Bunk B."/>
            <person name="Jeske O."/>
            <person name="Meyerdierks A."/>
            <person name="Storesund J.E."/>
            <person name="Kallscheuer N."/>
            <person name="Luecker S."/>
            <person name="Lage O.M."/>
            <person name="Pohl T."/>
            <person name="Merkel B.J."/>
            <person name="Hornburger P."/>
            <person name="Mueller R.-W."/>
            <person name="Bruemmer F."/>
            <person name="Labrenz M."/>
            <person name="Spormann A.M."/>
            <person name="Op den Camp H."/>
            <person name="Overmann J."/>
            <person name="Amann R."/>
            <person name="Jetten M.S.M."/>
            <person name="Mascher T."/>
            <person name="Medema M.H."/>
            <person name="Devos D.P."/>
            <person name="Kaster A.-K."/>
            <person name="Ovreas L."/>
            <person name="Rohde M."/>
            <person name="Galperin M.Y."/>
            <person name="Jogler C."/>
        </authorList>
    </citation>
    <scope>NUCLEOTIDE SEQUENCE [LARGE SCALE GENOMIC DNA]</scope>
    <source>
        <strain evidence="2 3">OJF2</strain>
    </source>
</reference>
<evidence type="ECO:0000313" key="2">
    <source>
        <dbReference type="EMBL" id="QEH32159.1"/>
    </source>
</evidence>
<protein>
    <recommendedName>
        <fullName evidence="4">Zinc finger/thioredoxin putative domain-containing protein</fullName>
    </recommendedName>
</protein>
<feature type="region of interest" description="Disordered" evidence="1">
    <location>
        <begin position="185"/>
        <end position="204"/>
    </location>
</feature>
<evidence type="ECO:0000256" key="1">
    <source>
        <dbReference type="SAM" id="MobiDB-lite"/>
    </source>
</evidence>
<sequence length="600" mass="62952">MGEIEFSCPSCGRSYRVDAGLAGRKVRCKGCSRVATVDAARGDEPRRDDEATAPASRRGLSFACPNCGHGFRLSAGAAGKRARCRKCGEVFRIPAEGASAAAGAAEAGDPGHAPEEGAPRPAAPAPPMIASDWAAEASADWPAQVAAEPGAPSRARSIVLAAAAAALGLALCALYPRARDAFEGLTGAGGGPNDPAPGDPQADMPDVAPDRLELVRQHQRVLGELADAYVAMAIACTEMRSPPRFESGRDGLLAASRKLEDAARRGAGLAKLRPEEQAALGLFVNERVVRAASQAVQQVNALMGTPGIRGDFGAMRQAIGQTIRQLGREYPSDAPRPTAIVVMGKVPGDASRVISEKARALLEGATSVNVGWRTEGDRSELRISPVLSARDFADRIDFGKVRRVKGRRIELDVDMPSAEEIARHAPRPDPGPAPQPAPAPSPAATAPRPPGGTAAGQAARDPSSPAITAFRWVDAAGDFVGPIRGDEDPGHADGTRDQHFLLEMHLPEGSSLEQITLAGAGPDRWVTRRDGHHWPIAVHKGDDVITRSFQDRVGDFSGEQAFDLYGNGGEGSGPGTDFKVEVVVSVNGDRRTLQARCHRP</sequence>
<feature type="region of interest" description="Disordered" evidence="1">
    <location>
        <begin position="415"/>
        <end position="462"/>
    </location>
</feature>
<feature type="compositionally biased region" description="Low complexity" evidence="1">
    <location>
        <begin position="101"/>
        <end position="111"/>
    </location>
</feature>
<feature type="region of interest" description="Disordered" evidence="1">
    <location>
        <begin position="101"/>
        <end position="127"/>
    </location>
</feature>
<evidence type="ECO:0000313" key="3">
    <source>
        <dbReference type="Proteomes" id="UP000324233"/>
    </source>
</evidence>
<name>A0A5B9VVI1_9BACT</name>
<dbReference type="InterPro" id="IPR011723">
    <property type="entry name" value="Znf/thioredoxin_put"/>
</dbReference>
<dbReference type="Proteomes" id="UP000324233">
    <property type="component" value="Chromosome"/>
</dbReference>
<dbReference type="RefSeq" id="WP_148591141.1">
    <property type="nucleotide sequence ID" value="NZ_CP042997.1"/>
</dbReference>
<dbReference type="CDD" id="cd20335">
    <property type="entry name" value="BRcat_RBR"/>
    <property type="match status" value="1"/>
</dbReference>
<dbReference type="KEGG" id="agv:OJF2_06280"/>
<dbReference type="AlphaFoldDB" id="A0A5B9VVI1"/>
<feature type="compositionally biased region" description="Pro residues" evidence="1">
    <location>
        <begin position="428"/>
        <end position="441"/>
    </location>
</feature>
<keyword evidence="3" id="KW-1185">Reference proteome</keyword>
<evidence type="ECO:0008006" key="4">
    <source>
        <dbReference type="Google" id="ProtNLM"/>
    </source>
</evidence>
<dbReference type="NCBIfam" id="TIGR02098">
    <property type="entry name" value="MJ0042_CXXC"/>
    <property type="match status" value="1"/>
</dbReference>